<dbReference type="PROSITE" id="PS01124">
    <property type="entry name" value="HTH_ARAC_FAMILY_2"/>
    <property type="match status" value="1"/>
</dbReference>
<dbReference type="SMART" id="SM00871">
    <property type="entry name" value="AraC_E_bind"/>
    <property type="match status" value="1"/>
</dbReference>
<name>A0ABS4KLC9_9FIRM</name>
<gene>
    <name evidence="5" type="ORF">J2Z35_002422</name>
</gene>
<dbReference type="Pfam" id="PF06445">
    <property type="entry name" value="GyrI-like"/>
    <property type="match status" value="1"/>
</dbReference>
<dbReference type="PRINTS" id="PR00032">
    <property type="entry name" value="HTHARAC"/>
</dbReference>
<dbReference type="Gene3D" id="1.10.10.60">
    <property type="entry name" value="Homeodomain-like"/>
    <property type="match status" value="2"/>
</dbReference>
<dbReference type="Pfam" id="PF12833">
    <property type="entry name" value="HTH_18"/>
    <property type="match status" value="1"/>
</dbReference>
<evidence type="ECO:0000256" key="3">
    <source>
        <dbReference type="ARBA" id="ARBA00023163"/>
    </source>
</evidence>
<dbReference type="PANTHER" id="PTHR47504">
    <property type="entry name" value="RIGHT ORIGIN-BINDING PROTEIN"/>
    <property type="match status" value="1"/>
</dbReference>
<dbReference type="PROSITE" id="PS00041">
    <property type="entry name" value="HTH_ARAC_FAMILY_1"/>
    <property type="match status" value="1"/>
</dbReference>
<keyword evidence="3" id="KW-0804">Transcription</keyword>
<dbReference type="Proteomes" id="UP001314903">
    <property type="component" value="Unassembled WGS sequence"/>
</dbReference>
<dbReference type="SUPFAM" id="SSF55136">
    <property type="entry name" value="Probable bacterial effector-binding domain"/>
    <property type="match status" value="1"/>
</dbReference>
<accession>A0ABS4KLC9</accession>
<comment type="caution">
    <text evidence="5">The sequence shown here is derived from an EMBL/GenBank/DDBJ whole genome shotgun (WGS) entry which is preliminary data.</text>
</comment>
<dbReference type="InterPro" id="IPR009057">
    <property type="entry name" value="Homeodomain-like_sf"/>
</dbReference>
<dbReference type="InterPro" id="IPR018062">
    <property type="entry name" value="HTH_AraC-typ_CS"/>
</dbReference>
<evidence type="ECO:0000313" key="6">
    <source>
        <dbReference type="Proteomes" id="UP001314903"/>
    </source>
</evidence>
<dbReference type="SUPFAM" id="SSF46689">
    <property type="entry name" value="Homeodomain-like"/>
    <property type="match status" value="2"/>
</dbReference>
<dbReference type="EMBL" id="JAGGLI010000033">
    <property type="protein sequence ID" value="MBP2028592.1"/>
    <property type="molecule type" value="Genomic_DNA"/>
</dbReference>
<feature type="domain" description="HTH araC/xylS-type" evidence="4">
    <location>
        <begin position="8"/>
        <end position="106"/>
    </location>
</feature>
<proteinExistence type="predicted"/>
<dbReference type="InterPro" id="IPR029442">
    <property type="entry name" value="GyrI-like"/>
</dbReference>
<dbReference type="InterPro" id="IPR020449">
    <property type="entry name" value="Tscrpt_reg_AraC-type_HTH"/>
</dbReference>
<keyword evidence="2" id="KW-0238">DNA-binding</keyword>
<dbReference type="Gene3D" id="3.20.80.10">
    <property type="entry name" value="Regulatory factor, effector binding domain"/>
    <property type="match status" value="1"/>
</dbReference>
<dbReference type="PANTHER" id="PTHR47504:SF5">
    <property type="entry name" value="RIGHT ORIGIN-BINDING PROTEIN"/>
    <property type="match status" value="1"/>
</dbReference>
<dbReference type="InterPro" id="IPR018060">
    <property type="entry name" value="HTH_AraC"/>
</dbReference>
<keyword evidence="6" id="KW-1185">Reference proteome</keyword>
<dbReference type="InterPro" id="IPR010499">
    <property type="entry name" value="AraC_E-bd"/>
</dbReference>
<sequence>MDWIKQLNEAIDYIEDNLTGEISYEKISKIAGCSIYNFQRMFSYIADKPLSEYIRNRRLTLSAFDVLNTNERIIDISLKYGYESQDAFSRAFRNYHGVLPSIVRNETAQLKSCPKLSFQITIKGEKHMNYRIEEFPGFKVVGVSNRINTSSAFEAIPRIWEKAWQDGTMNAFMEFFQKVDYAPAGFLGISSGGQWGESEEMDYILGVTNYVDRPECTYVPPADGMEEFSYPPCKWAVFEANGELPEAVQQIYKQFYTEWLPNSGYELADLPVIESYMQDNHQEVWIALIKSENSKG</sequence>
<dbReference type="SMART" id="SM00342">
    <property type="entry name" value="HTH_ARAC"/>
    <property type="match status" value="1"/>
</dbReference>
<keyword evidence="1" id="KW-0805">Transcription regulation</keyword>
<dbReference type="RefSeq" id="WP_209661642.1">
    <property type="nucleotide sequence ID" value="NZ_JAGGLI010000033.1"/>
</dbReference>
<evidence type="ECO:0000256" key="1">
    <source>
        <dbReference type="ARBA" id="ARBA00023015"/>
    </source>
</evidence>
<dbReference type="InterPro" id="IPR050959">
    <property type="entry name" value="MarA-like"/>
</dbReference>
<evidence type="ECO:0000313" key="5">
    <source>
        <dbReference type="EMBL" id="MBP2028592.1"/>
    </source>
</evidence>
<evidence type="ECO:0000259" key="4">
    <source>
        <dbReference type="PROSITE" id="PS01124"/>
    </source>
</evidence>
<protein>
    <submittedName>
        <fullName evidence="5">AraC family transcriptional regulator</fullName>
    </submittedName>
</protein>
<organism evidence="5 6">
    <name type="scientific">Acetoanaerobium pronyense</name>
    <dbReference type="NCBI Taxonomy" id="1482736"/>
    <lineage>
        <taxon>Bacteria</taxon>
        <taxon>Bacillati</taxon>
        <taxon>Bacillota</taxon>
        <taxon>Clostridia</taxon>
        <taxon>Peptostreptococcales</taxon>
        <taxon>Filifactoraceae</taxon>
        <taxon>Acetoanaerobium</taxon>
    </lineage>
</organism>
<evidence type="ECO:0000256" key="2">
    <source>
        <dbReference type="ARBA" id="ARBA00023125"/>
    </source>
</evidence>
<reference evidence="5 6" key="1">
    <citation type="submission" date="2021-03" db="EMBL/GenBank/DDBJ databases">
        <title>Genomic Encyclopedia of Type Strains, Phase IV (KMG-IV): sequencing the most valuable type-strain genomes for metagenomic binning, comparative biology and taxonomic classification.</title>
        <authorList>
            <person name="Goeker M."/>
        </authorList>
    </citation>
    <scope>NUCLEOTIDE SEQUENCE [LARGE SCALE GENOMIC DNA]</scope>
    <source>
        <strain evidence="5 6">DSM 27512</strain>
    </source>
</reference>
<dbReference type="InterPro" id="IPR011256">
    <property type="entry name" value="Reg_factor_effector_dom_sf"/>
</dbReference>